<dbReference type="AlphaFoldDB" id="A0A8J2Y942"/>
<proteinExistence type="predicted"/>
<evidence type="ECO:0000256" key="1">
    <source>
        <dbReference type="SAM" id="SignalP"/>
    </source>
</evidence>
<reference evidence="2" key="1">
    <citation type="journal article" date="2014" name="Int. J. Syst. Evol. Microbiol.">
        <title>Complete genome sequence of Corynebacterium casei LMG S-19264T (=DSM 44701T), isolated from a smear-ripened cheese.</title>
        <authorList>
            <consortium name="US DOE Joint Genome Institute (JGI-PGF)"/>
            <person name="Walter F."/>
            <person name="Albersmeier A."/>
            <person name="Kalinowski J."/>
            <person name="Ruckert C."/>
        </authorList>
    </citation>
    <scope>NUCLEOTIDE SEQUENCE</scope>
    <source>
        <strain evidence="2">CGMCC 1.12924</strain>
    </source>
</reference>
<keyword evidence="3" id="KW-1185">Reference proteome</keyword>
<sequence length="248" mass="26473">MSKNILFGIILLYSFFNAFAQVGIGTTSPAPGSILDINSSNSGVLIPRVELIETTNQLPITAPTPETGLLVFNTATINDVAPGFYYWTGTQWSTLSNQAVYGGNIQSVIGTTDAIKNQNTGFTDFDDITITFTPVHPVVYVTFSAAGHASIASRNSYIDFRLVNETAGNSIVAGTNTLSTDTDRGQGQNVSLTVSWNSSINMFPVIVTPGTSTTLKIQWNIGGIDPQAHYCAVSSLPDSSHRVLTILD</sequence>
<evidence type="ECO:0000313" key="2">
    <source>
        <dbReference type="EMBL" id="GGD86838.1"/>
    </source>
</evidence>
<dbReference type="RefSeq" id="WP_188439847.1">
    <property type="nucleotide sequence ID" value="NZ_BMGK01000003.1"/>
</dbReference>
<protein>
    <submittedName>
        <fullName evidence="2">Uncharacterized protein</fullName>
    </submittedName>
</protein>
<feature type="signal peptide" evidence="1">
    <location>
        <begin position="1"/>
        <end position="20"/>
    </location>
</feature>
<dbReference type="EMBL" id="BMGK01000003">
    <property type="protein sequence ID" value="GGD86838.1"/>
    <property type="molecule type" value="Genomic_DNA"/>
</dbReference>
<keyword evidence="1" id="KW-0732">Signal</keyword>
<gene>
    <name evidence="2" type="ORF">GCM10011312_08590</name>
</gene>
<comment type="caution">
    <text evidence="2">The sequence shown here is derived from an EMBL/GenBank/DDBJ whole genome shotgun (WGS) entry which is preliminary data.</text>
</comment>
<reference evidence="2" key="2">
    <citation type="submission" date="2020-09" db="EMBL/GenBank/DDBJ databases">
        <authorList>
            <person name="Sun Q."/>
            <person name="Zhou Y."/>
        </authorList>
    </citation>
    <scope>NUCLEOTIDE SEQUENCE</scope>
    <source>
        <strain evidence="2">CGMCC 1.12924</strain>
    </source>
</reference>
<evidence type="ECO:0000313" key="3">
    <source>
        <dbReference type="Proteomes" id="UP000652231"/>
    </source>
</evidence>
<name>A0A8J2Y942_9FLAO</name>
<feature type="chain" id="PRO_5035150363" evidence="1">
    <location>
        <begin position="21"/>
        <end position="248"/>
    </location>
</feature>
<accession>A0A8J2Y942</accession>
<dbReference type="Proteomes" id="UP000652231">
    <property type="component" value="Unassembled WGS sequence"/>
</dbReference>
<organism evidence="2 3">
    <name type="scientific">Planktosalinus lacus</name>
    <dbReference type="NCBI Taxonomy" id="1526573"/>
    <lineage>
        <taxon>Bacteria</taxon>
        <taxon>Pseudomonadati</taxon>
        <taxon>Bacteroidota</taxon>
        <taxon>Flavobacteriia</taxon>
        <taxon>Flavobacteriales</taxon>
        <taxon>Flavobacteriaceae</taxon>
        <taxon>Planktosalinus</taxon>
    </lineage>
</organism>